<dbReference type="PRINTS" id="PR00474">
    <property type="entry name" value="GLU5KINASE"/>
</dbReference>
<keyword evidence="9" id="KW-0963">Cytoplasm</keyword>
<organism evidence="11 12">
    <name type="scientific">Amycolatopsis eburnea</name>
    <dbReference type="NCBI Taxonomy" id="2267691"/>
    <lineage>
        <taxon>Bacteria</taxon>
        <taxon>Bacillati</taxon>
        <taxon>Actinomycetota</taxon>
        <taxon>Actinomycetes</taxon>
        <taxon>Pseudonocardiales</taxon>
        <taxon>Pseudonocardiaceae</taxon>
        <taxon>Amycolatopsis</taxon>
    </lineage>
</organism>
<dbReference type="PANTHER" id="PTHR23342:SF0">
    <property type="entry name" value="N-ACETYLGLUTAMATE SYNTHASE, MITOCHONDRIAL"/>
    <property type="match status" value="1"/>
</dbReference>
<evidence type="ECO:0000313" key="12">
    <source>
        <dbReference type="Proteomes" id="UP000267081"/>
    </source>
</evidence>
<dbReference type="InterPro" id="IPR037528">
    <property type="entry name" value="ArgB"/>
</dbReference>
<comment type="similarity">
    <text evidence="9">Belongs to the acetylglutamate kinase family. ArgB subfamily.</text>
</comment>
<dbReference type="UniPathway" id="UPA00068">
    <property type="reaction ID" value="UER00107"/>
</dbReference>
<dbReference type="InterPro" id="IPR036393">
    <property type="entry name" value="AceGlu_kinase-like_sf"/>
</dbReference>
<comment type="pathway">
    <text evidence="1 9">Amino-acid biosynthesis; L-arginine biosynthesis; N(2)-acetyl-L-ornithine from L-glutamate: step 2/4.</text>
</comment>
<comment type="function">
    <text evidence="9">Catalyzes the ATP-dependent phosphorylation of N-acetyl-L-glutamate.</text>
</comment>
<dbReference type="CDD" id="cd04250">
    <property type="entry name" value="AAK_NAGK-C"/>
    <property type="match status" value="1"/>
</dbReference>
<sequence>MNQEALISADERLATAAEKAGVLIEALPWLQRFHGATVVVKYGGNAMIDDQLKAAFAEDMVFLRLAGLRPVVVHGGGPQITAMLTRLGVEGEFKGGLRVTTPETMDIVRMVLTGQVSRELVGLINAHGPYAVGISGEDARLFTAERKQATVDGEQVDIGLVGEVAEVNPDAVLDIVNAGRIPVVSTVAPDVEGVVHNVNADTAAGALAAALGAEKLVVLTDVEGLYANWPDRSSLIDRIRVDRLETMLPGLASGMIPKMEACVRAIRGGVRRAHVIDGRLAHSVLLEVFTSRGIGTMVFPETELP</sequence>
<dbReference type="GO" id="GO:0042450">
    <property type="term" value="P:L-arginine biosynthetic process via ornithine"/>
    <property type="evidence" value="ECO:0007669"/>
    <property type="project" value="UniProtKB-UniRule"/>
</dbReference>
<evidence type="ECO:0000256" key="1">
    <source>
        <dbReference type="ARBA" id="ARBA00004828"/>
    </source>
</evidence>
<keyword evidence="2 9" id="KW-0055">Arginine biosynthesis</keyword>
<dbReference type="FunFam" id="3.40.1160.10:FF:000004">
    <property type="entry name" value="Acetylglutamate kinase"/>
    <property type="match status" value="1"/>
</dbReference>
<accession>A0A427T6H5</accession>
<keyword evidence="5 9" id="KW-0547">Nucleotide-binding</keyword>
<feature type="binding site" evidence="9">
    <location>
        <position position="197"/>
    </location>
    <ligand>
        <name>substrate</name>
    </ligand>
</feature>
<dbReference type="InterPro" id="IPR001057">
    <property type="entry name" value="Glu/AcGlu_kinase"/>
</dbReference>
<evidence type="ECO:0000256" key="3">
    <source>
        <dbReference type="ARBA" id="ARBA00022605"/>
    </source>
</evidence>
<dbReference type="Pfam" id="PF00696">
    <property type="entry name" value="AA_kinase"/>
    <property type="match status" value="1"/>
</dbReference>
<evidence type="ECO:0000256" key="7">
    <source>
        <dbReference type="ARBA" id="ARBA00022840"/>
    </source>
</evidence>
<gene>
    <name evidence="9 11" type="primary">argB</name>
    <name evidence="11" type="ORF">EIY87_25390</name>
</gene>
<evidence type="ECO:0000313" key="11">
    <source>
        <dbReference type="EMBL" id="RSD14905.1"/>
    </source>
</evidence>
<dbReference type="InterPro" id="IPR001048">
    <property type="entry name" value="Asp/Glu/Uridylate_kinase"/>
</dbReference>
<evidence type="ECO:0000256" key="8">
    <source>
        <dbReference type="ARBA" id="ARBA00048141"/>
    </source>
</evidence>
<comment type="subcellular location">
    <subcellularLocation>
        <location evidence="9">Cytoplasm</location>
    </subcellularLocation>
</comment>
<dbReference type="EMBL" id="RSEC01000055">
    <property type="protein sequence ID" value="RSD14905.1"/>
    <property type="molecule type" value="Genomic_DNA"/>
</dbReference>
<feature type="binding site" evidence="9">
    <location>
        <position position="98"/>
    </location>
    <ligand>
        <name>substrate</name>
    </ligand>
</feature>
<dbReference type="SUPFAM" id="SSF53633">
    <property type="entry name" value="Carbamate kinase-like"/>
    <property type="match status" value="1"/>
</dbReference>
<dbReference type="HAMAP" id="MF_00082">
    <property type="entry name" value="ArgB"/>
    <property type="match status" value="1"/>
</dbReference>
<evidence type="ECO:0000256" key="4">
    <source>
        <dbReference type="ARBA" id="ARBA00022679"/>
    </source>
</evidence>
<evidence type="ECO:0000259" key="10">
    <source>
        <dbReference type="Pfam" id="PF00696"/>
    </source>
</evidence>
<feature type="site" description="Transition state stabilizer" evidence="9">
    <location>
        <position position="258"/>
    </location>
</feature>
<proteinExistence type="inferred from homology"/>
<dbReference type="RefSeq" id="WP_125312392.1">
    <property type="nucleotide sequence ID" value="NZ_RSEC01000055.1"/>
</dbReference>
<dbReference type="NCBIfam" id="TIGR00761">
    <property type="entry name" value="argB"/>
    <property type="match status" value="1"/>
</dbReference>
<keyword evidence="3 9" id="KW-0028">Amino-acid biosynthesis</keyword>
<dbReference type="EC" id="2.7.2.8" evidence="9"/>
<dbReference type="GO" id="GO:0003991">
    <property type="term" value="F:acetylglutamate kinase activity"/>
    <property type="evidence" value="ECO:0007669"/>
    <property type="project" value="UniProtKB-UniRule"/>
</dbReference>
<dbReference type="PIRSF" id="PIRSF000728">
    <property type="entry name" value="NAGK"/>
    <property type="match status" value="1"/>
</dbReference>
<keyword evidence="7 9" id="KW-0067">ATP-binding</keyword>
<dbReference type="PANTHER" id="PTHR23342">
    <property type="entry name" value="N-ACETYLGLUTAMATE SYNTHASE"/>
    <property type="match status" value="1"/>
</dbReference>
<name>A0A427T6H5_9PSEU</name>
<dbReference type="InterPro" id="IPR041727">
    <property type="entry name" value="NAGK-C"/>
</dbReference>
<comment type="caution">
    <text evidence="11">The sequence shown here is derived from an EMBL/GenBank/DDBJ whole genome shotgun (WGS) entry which is preliminary data.</text>
</comment>
<dbReference type="GO" id="GO:0005737">
    <property type="term" value="C:cytoplasm"/>
    <property type="evidence" value="ECO:0007669"/>
    <property type="project" value="UniProtKB-SubCell"/>
</dbReference>
<protein>
    <recommendedName>
        <fullName evidence="9">Acetylglutamate kinase</fullName>
        <ecNumber evidence="9">2.7.2.8</ecNumber>
    </recommendedName>
    <alternativeName>
        <fullName evidence="9">N-acetyl-L-glutamate 5-phosphotransferase</fullName>
    </alternativeName>
    <alternativeName>
        <fullName evidence="9">NAG kinase</fullName>
        <shortName evidence="9">NAGK</shortName>
    </alternativeName>
</protein>
<keyword evidence="12" id="KW-1185">Reference proteome</keyword>
<feature type="binding site" evidence="9">
    <location>
        <begin position="76"/>
        <end position="77"/>
    </location>
    <ligand>
        <name>substrate</name>
    </ligand>
</feature>
<evidence type="ECO:0000256" key="9">
    <source>
        <dbReference type="HAMAP-Rule" id="MF_00082"/>
    </source>
</evidence>
<evidence type="ECO:0000256" key="5">
    <source>
        <dbReference type="ARBA" id="ARBA00022741"/>
    </source>
</evidence>
<dbReference type="Gene3D" id="3.40.1160.10">
    <property type="entry name" value="Acetylglutamate kinase-like"/>
    <property type="match status" value="1"/>
</dbReference>
<keyword evidence="4 9" id="KW-0808">Transferase</keyword>
<reference evidence="11 12" key="1">
    <citation type="submission" date="2018-12" db="EMBL/GenBank/DDBJ databases">
        <title>Amycolatopsis eburnea sp. nov. actinomycete associate with arbuscular mycorrhiza fungal spore.</title>
        <authorList>
            <person name="Lumyong S."/>
            <person name="Chaiya L."/>
        </authorList>
    </citation>
    <scope>NUCLEOTIDE SEQUENCE [LARGE SCALE GENOMIC DNA]</scope>
    <source>
        <strain evidence="11 12">GLM-1</strain>
    </source>
</reference>
<comment type="catalytic activity">
    <reaction evidence="8 9">
        <text>N-acetyl-L-glutamate + ATP = N-acetyl-L-glutamyl 5-phosphate + ADP</text>
        <dbReference type="Rhea" id="RHEA:14629"/>
        <dbReference type="ChEBI" id="CHEBI:30616"/>
        <dbReference type="ChEBI" id="CHEBI:44337"/>
        <dbReference type="ChEBI" id="CHEBI:57936"/>
        <dbReference type="ChEBI" id="CHEBI:456216"/>
        <dbReference type="EC" id="2.7.2.8"/>
    </reaction>
</comment>
<dbReference type="Proteomes" id="UP000267081">
    <property type="component" value="Unassembled WGS sequence"/>
</dbReference>
<dbReference type="InterPro" id="IPR004662">
    <property type="entry name" value="AcgluKinase_fam"/>
</dbReference>
<evidence type="ECO:0000256" key="2">
    <source>
        <dbReference type="ARBA" id="ARBA00022571"/>
    </source>
</evidence>
<dbReference type="OrthoDB" id="9803155at2"/>
<feature type="domain" description="Aspartate/glutamate/uridylate kinase" evidence="10">
    <location>
        <begin position="37"/>
        <end position="277"/>
    </location>
</feature>
<evidence type="ECO:0000256" key="6">
    <source>
        <dbReference type="ARBA" id="ARBA00022777"/>
    </source>
</evidence>
<dbReference type="GO" id="GO:0005524">
    <property type="term" value="F:ATP binding"/>
    <property type="evidence" value="ECO:0007669"/>
    <property type="project" value="UniProtKB-UniRule"/>
</dbReference>
<dbReference type="AlphaFoldDB" id="A0A427T6H5"/>
<feature type="site" description="Transition state stabilizer" evidence="9">
    <location>
        <position position="41"/>
    </location>
</feature>
<keyword evidence="6 9" id="KW-0418">Kinase</keyword>